<name>A0ABV2XA56_9NOCA</name>
<evidence type="ECO:0000259" key="1">
    <source>
        <dbReference type="Pfam" id="PF01966"/>
    </source>
</evidence>
<gene>
    <name evidence="2" type="ORF">ABZ507_13295</name>
</gene>
<dbReference type="Gene3D" id="1.10.3210.10">
    <property type="entry name" value="Hypothetical protein af1432"/>
    <property type="match status" value="1"/>
</dbReference>
<evidence type="ECO:0000313" key="3">
    <source>
        <dbReference type="Proteomes" id="UP001550535"/>
    </source>
</evidence>
<dbReference type="CDD" id="cd00077">
    <property type="entry name" value="HDc"/>
    <property type="match status" value="1"/>
</dbReference>
<dbReference type="SUPFAM" id="SSF109604">
    <property type="entry name" value="HD-domain/PDEase-like"/>
    <property type="match status" value="1"/>
</dbReference>
<dbReference type="PANTHER" id="PTHR35569">
    <property type="entry name" value="CYANAMIDE HYDRATASE DDI2-RELATED"/>
    <property type="match status" value="1"/>
</dbReference>
<protein>
    <submittedName>
        <fullName evidence="2">HD domain-containing protein</fullName>
    </submittedName>
</protein>
<feature type="domain" description="HD" evidence="1">
    <location>
        <begin position="2"/>
        <end position="40"/>
    </location>
</feature>
<dbReference type="InterPro" id="IPR003607">
    <property type="entry name" value="HD/PDEase_dom"/>
</dbReference>
<proteinExistence type="predicted"/>
<keyword evidence="3" id="KW-1185">Reference proteome</keyword>
<accession>A0ABV2XA56</accession>
<dbReference type="EMBL" id="JBEYBR010000028">
    <property type="protein sequence ID" value="MEU2122784.1"/>
    <property type="molecule type" value="Genomic_DNA"/>
</dbReference>
<dbReference type="PANTHER" id="PTHR35569:SF1">
    <property type="entry name" value="CYANAMIDE HYDRATASE DDI2-RELATED"/>
    <property type="match status" value="1"/>
</dbReference>
<evidence type="ECO:0000313" key="2">
    <source>
        <dbReference type="EMBL" id="MEU2122784.1"/>
    </source>
</evidence>
<dbReference type="Pfam" id="PF01966">
    <property type="entry name" value="HD"/>
    <property type="match status" value="1"/>
</dbReference>
<organism evidence="2 3">
    <name type="scientific">Nocardia niwae</name>
    <dbReference type="NCBI Taxonomy" id="626084"/>
    <lineage>
        <taxon>Bacteria</taxon>
        <taxon>Bacillati</taxon>
        <taxon>Actinomycetota</taxon>
        <taxon>Actinomycetes</taxon>
        <taxon>Mycobacteriales</taxon>
        <taxon>Nocardiaceae</taxon>
        <taxon>Nocardia</taxon>
    </lineage>
</organism>
<reference evidence="2 3" key="1">
    <citation type="submission" date="2024-06" db="EMBL/GenBank/DDBJ databases">
        <title>The Natural Products Discovery Center: Release of the First 8490 Sequenced Strains for Exploring Actinobacteria Biosynthetic Diversity.</title>
        <authorList>
            <person name="Kalkreuter E."/>
            <person name="Kautsar S.A."/>
            <person name="Yang D."/>
            <person name="Bader C.D."/>
            <person name="Teijaro C.N."/>
            <person name="Fluegel L."/>
            <person name="Davis C.M."/>
            <person name="Simpson J.R."/>
            <person name="Lauterbach L."/>
            <person name="Steele A.D."/>
            <person name="Gui C."/>
            <person name="Meng S."/>
            <person name="Li G."/>
            <person name="Viehrig K."/>
            <person name="Ye F."/>
            <person name="Su P."/>
            <person name="Kiefer A.F."/>
            <person name="Nichols A."/>
            <person name="Cepeda A.J."/>
            <person name="Yan W."/>
            <person name="Fan B."/>
            <person name="Jiang Y."/>
            <person name="Adhikari A."/>
            <person name="Zheng C.-J."/>
            <person name="Schuster L."/>
            <person name="Cowan T.M."/>
            <person name="Smanski M.J."/>
            <person name="Chevrette M.G."/>
            <person name="De Carvalho L.P.S."/>
            <person name="Shen B."/>
        </authorList>
    </citation>
    <scope>NUCLEOTIDE SEQUENCE [LARGE SCALE GENOMIC DNA]</scope>
    <source>
        <strain evidence="2 3">NPDC019434</strain>
    </source>
</reference>
<dbReference type="Proteomes" id="UP001550535">
    <property type="component" value="Unassembled WGS sequence"/>
</dbReference>
<comment type="caution">
    <text evidence="2">The sequence shown here is derived from an EMBL/GenBank/DDBJ whole genome shotgun (WGS) entry which is preliminary data.</text>
</comment>
<sequence>MLNHSRRVYVWAAAYGRQQGIRYDAELLFAAAMFHDIGLPSAARSCR</sequence>
<dbReference type="InterPro" id="IPR006674">
    <property type="entry name" value="HD_domain"/>
</dbReference>
<dbReference type="RefSeq" id="WP_084489321.1">
    <property type="nucleotide sequence ID" value="NZ_JBEYBM010000019.1"/>
</dbReference>